<dbReference type="InterPro" id="IPR039476">
    <property type="entry name" value="P2CMN_synthase_LarB"/>
</dbReference>
<proteinExistence type="predicted"/>
<accession>A0A1I0DV47</accession>
<feature type="domain" description="PurE" evidence="1">
    <location>
        <begin position="119"/>
        <end position="248"/>
    </location>
</feature>
<dbReference type="SUPFAM" id="SSF52255">
    <property type="entry name" value="N5-CAIR mutase (phosphoribosylaminoimidazole carboxylase, PurE)"/>
    <property type="match status" value="1"/>
</dbReference>
<dbReference type="InterPro" id="IPR000031">
    <property type="entry name" value="PurE_dom"/>
</dbReference>
<dbReference type="RefSeq" id="WP_090443581.1">
    <property type="nucleotide sequence ID" value="NZ_FOHU01000009.1"/>
</dbReference>
<dbReference type="EMBL" id="FOHU01000009">
    <property type="protein sequence ID" value="SET36538.1"/>
    <property type="molecule type" value="Genomic_DNA"/>
</dbReference>
<gene>
    <name evidence="2" type="ORF">SAMN05660297_02162</name>
</gene>
<evidence type="ECO:0000313" key="2">
    <source>
        <dbReference type="EMBL" id="SET36538.1"/>
    </source>
</evidence>
<sequence length="248" mass="26550">MKVEAIEKLLMDVKENRIDVEEALSTLKQLPYQDLGFAKIDHHRELRQGYPEVIYCSGKTVDQVVHIVEVMMHRGSNVLGTRATEEMFEAVKKQFSMAAYNESARTITIVQKEIQPSNGYIAVVTGGTSDMPVAEEAAVTAEILGNKVERIYDVGVAGIHRLFSKLELITDARVVIAVAGMEGALASVVGGLVDKPVIAVPTSVGYGANFGGLAALLSMLNSCASGTAVVNIDNGFGAGYMASMINKL</sequence>
<reference evidence="2 3" key="1">
    <citation type="submission" date="2016-10" db="EMBL/GenBank/DDBJ databases">
        <authorList>
            <person name="de Groot N.N."/>
        </authorList>
    </citation>
    <scope>NUCLEOTIDE SEQUENCE [LARGE SCALE GENOMIC DNA]</scope>
    <source>
        <strain evidence="2 3">DSM 18979</strain>
    </source>
</reference>
<dbReference type="Gene3D" id="3.40.50.1970">
    <property type="match status" value="1"/>
</dbReference>
<dbReference type="GO" id="GO:0006189">
    <property type="term" value="P:'de novo' IMP biosynthetic process"/>
    <property type="evidence" value="ECO:0007669"/>
    <property type="project" value="InterPro"/>
</dbReference>
<dbReference type="SMART" id="SM01001">
    <property type="entry name" value="AIRC"/>
    <property type="match status" value="1"/>
</dbReference>
<evidence type="ECO:0000259" key="1">
    <source>
        <dbReference type="SMART" id="SM01001"/>
    </source>
</evidence>
<evidence type="ECO:0000313" key="3">
    <source>
        <dbReference type="Proteomes" id="UP000199568"/>
    </source>
</evidence>
<dbReference type="PANTHER" id="PTHR43064">
    <property type="entry name" value="PHOSPHORIBOSYLAMINOIMIDAZOLE CARBOXYLASE-RELATED"/>
    <property type="match status" value="1"/>
</dbReference>
<dbReference type="AlphaFoldDB" id="A0A1I0DV47"/>
<dbReference type="Proteomes" id="UP000199568">
    <property type="component" value="Unassembled WGS sequence"/>
</dbReference>
<dbReference type="Pfam" id="PF00731">
    <property type="entry name" value="AIRC"/>
    <property type="match status" value="1"/>
</dbReference>
<dbReference type="STRING" id="426128.SAMN05660297_02162"/>
<dbReference type="OrthoDB" id="9782511at2"/>
<protein>
    <recommendedName>
        <fullName evidence="1">PurE domain-containing protein</fullName>
    </recommendedName>
</protein>
<dbReference type="PANTHER" id="PTHR43064:SF1">
    <property type="entry name" value="SLL1489 PROTEIN"/>
    <property type="match status" value="1"/>
</dbReference>
<organism evidence="2 3">
    <name type="scientific">Natronincola peptidivorans</name>
    <dbReference type="NCBI Taxonomy" id="426128"/>
    <lineage>
        <taxon>Bacteria</taxon>
        <taxon>Bacillati</taxon>
        <taxon>Bacillota</taxon>
        <taxon>Clostridia</taxon>
        <taxon>Peptostreptococcales</taxon>
        <taxon>Natronincolaceae</taxon>
        <taxon>Natronincola</taxon>
    </lineage>
</organism>
<keyword evidence="3" id="KW-1185">Reference proteome</keyword>
<name>A0A1I0DV47_9FIRM</name>
<dbReference type="GO" id="GO:0016787">
    <property type="term" value="F:hydrolase activity"/>
    <property type="evidence" value="ECO:0007669"/>
    <property type="project" value="InterPro"/>
</dbReference>
<dbReference type="NCBIfam" id="NF033503">
    <property type="entry name" value="LarB"/>
    <property type="match status" value="1"/>
</dbReference>